<reference evidence="1 2" key="1">
    <citation type="submission" date="2024-07" db="EMBL/GenBank/DDBJ databases">
        <title>The genome sequence of type strain Sediminicola luteus GDMCC 1.2596T.</title>
        <authorList>
            <person name="Liu Y."/>
        </authorList>
    </citation>
    <scope>NUCLEOTIDE SEQUENCE [LARGE SCALE GENOMIC DNA]</scope>
    <source>
        <strain evidence="1 2">GDMCC 1.2596</strain>
    </source>
</reference>
<keyword evidence="2" id="KW-1185">Reference proteome</keyword>
<name>A0ABV2TU11_9FLAO</name>
<evidence type="ECO:0000313" key="2">
    <source>
        <dbReference type="Proteomes" id="UP001549773"/>
    </source>
</evidence>
<dbReference type="EMBL" id="JBEWYP010000002">
    <property type="protein sequence ID" value="MET7028756.1"/>
    <property type="molecule type" value="Genomic_DNA"/>
</dbReference>
<proteinExistence type="predicted"/>
<organism evidence="1 2">
    <name type="scientific">Sediminicola luteus</name>
    <dbReference type="NCBI Taxonomy" id="319238"/>
    <lineage>
        <taxon>Bacteria</taxon>
        <taxon>Pseudomonadati</taxon>
        <taxon>Bacteroidota</taxon>
        <taxon>Flavobacteriia</taxon>
        <taxon>Flavobacteriales</taxon>
        <taxon>Flavobacteriaceae</taxon>
        <taxon>Sediminicola</taxon>
    </lineage>
</organism>
<dbReference type="Pfam" id="PF19852">
    <property type="entry name" value="DUF6327"/>
    <property type="match status" value="1"/>
</dbReference>
<protein>
    <submittedName>
        <fullName evidence="1">DUF6327 family protein</fullName>
    </submittedName>
</protein>
<comment type="caution">
    <text evidence="1">The sequence shown here is derived from an EMBL/GenBank/DDBJ whole genome shotgun (WGS) entry which is preliminary data.</text>
</comment>
<dbReference type="Proteomes" id="UP001549773">
    <property type="component" value="Unassembled WGS sequence"/>
</dbReference>
<gene>
    <name evidence="1" type="ORF">ABXZ32_05090</name>
</gene>
<sequence length="72" mass="8515">MTADKKYSSFQEIDDRLKILKLQKNISRESLKYNLKKSKETFYPSHVLGEFSGVFQKVILGFILRKILKKFT</sequence>
<evidence type="ECO:0000313" key="1">
    <source>
        <dbReference type="EMBL" id="MET7028756.1"/>
    </source>
</evidence>
<dbReference type="RefSeq" id="WP_354617589.1">
    <property type="nucleotide sequence ID" value="NZ_JBEWYP010000002.1"/>
</dbReference>
<dbReference type="InterPro" id="IPR046290">
    <property type="entry name" value="DUF6327"/>
</dbReference>
<accession>A0ABV2TU11</accession>